<sequence>MKLDFSVTGLAQAMQEEIAGGRRAVSASMKEVGDGLKMEWRGQVTSAGLGRRLSNTVRSETFPKGRDSINAATLVWSKAPKILEAYEEGALIQSDSGFFLAVPTAAAGTASRGRKVTPGDWESRRGLKLRFVYRKGQPSLLVVDAARINARGLAVASRSKTGRGQVTAVIFLLIPQVQLAKKLDLARAAQTWEGRLPGRIVRNWASGRIGGGR</sequence>
<dbReference type="EMBL" id="FNMZ01000012">
    <property type="protein sequence ID" value="SDX90334.1"/>
    <property type="molecule type" value="Genomic_DNA"/>
</dbReference>
<dbReference type="InterPro" id="IPR045622">
    <property type="entry name" value="DUF6441"/>
</dbReference>
<dbReference type="RefSeq" id="WP_245710684.1">
    <property type="nucleotide sequence ID" value="NZ_FNMZ01000012.1"/>
</dbReference>
<dbReference type="AlphaFoldDB" id="A0A1H3FJL4"/>
<evidence type="ECO:0000313" key="2">
    <source>
        <dbReference type="Proteomes" id="UP000199118"/>
    </source>
</evidence>
<name>A0A1H3FJL4_9RHOB</name>
<dbReference type="Pfam" id="PF20039">
    <property type="entry name" value="DUF6441"/>
    <property type="match status" value="1"/>
</dbReference>
<gene>
    <name evidence="1" type="ORF">SAMN05444336_112117</name>
</gene>
<protein>
    <submittedName>
        <fullName evidence="1">Uncharacterized protein</fullName>
    </submittedName>
</protein>
<dbReference type="STRING" id="356660.SAMN05444336_112117"/>
<keyword evidence="2" id="KW-1185">Reference proteome</keyword>
<proteinExistence type="predicted"/>
<organism evidence="1 2">
    <name type="scientific">Albimonas donghaensis</name>
    <dbReference type="NCBI Taxonomy" id="356660"/>
    <lineage>
        <taxon>Bacteria</taxon>
        <taxon>Pseudomonadati</taxon>
        <taxon>Pseudomonadota</taxon>
        <taxon>Alphaproteobacteria</taxon>
        <taxon>Rhodobacterales</taxon>
        <taxon>Paracoccaceae</taxon>
        <taxon>Albimonas</taxon>
    </lineage>
</organism>
<evidence type="ECO:0000313" key="1">
    <source>
        <dbReference type="EMBL" id="SDX90334.1"/>
    </source>
</evidence>
<reference evidence="1 2" key="1">
    <citation type="submission" date="2016-10" db="EMBL/GenBank/DDBJ databases">
        <authorList>
            <person name="de Groot N.N."/>
        </authorList>
    </citation>
    <scope>NUCLEOTIDE SEQUENCE [LARGE SCALE GENOMIC DNA]</scope>
    <source>
        <strain evidence="1 2">DSM 17890</strain>
    </source>
</reference>
<dbReference type="Proteomes" id="UP000199118">
    <property type="component" value="Unassembled WGS sequence"/>
</dbReference>
<accession>A0A1H3FJL4</accession>